<evidence type="ECO:0008006" key="3">
    <source>
        <dbReference type="Google" id="ProtNLM"/>
    </source>
</evidence>
<dbReference type="Gene3D" id="3.40.1230.10">
    <property type="entry name" value="MTH938-like"/>
    <property type="match status" value="1"/>
</dbReference>
<dbReference type="STRING" id="445709.ABW99_08635"/>
<dbReference type="InterPro" id="IPR036748">
    <property type="entry name" value="MTH938-like_sf"/>
</dbReference>
<dbReference type="Pfam" id="PF04430">
    <property type="entry name" value="DUF498"/>
    <property type="match status" value="1"/>
</dbReference>
<dbReference type="RefSeq" id="WP_047214088.1">
    <property type="nucleotide sequence ID" value="NZ_CP011568.3"/>
</dbReference>
<organism evidence="1 2">
    <name type="scientific">Pandoraea thiooxydans</name>
    <dbReference type="NCBI Taxonomy" id="445709"/>
    <lineage>
        <taxon>Bacteria</taxon>
        <taxon>Pseudomonadati</taxon>
        <taxon>Pseudomonadota</taxon>
        <taxon>Betaproteobacteria</taxon>
        <taxon>Burkholderiales</taxon>
        <taxon>Burkholderiaceae</taxon>
        <taxon>Pandoraea</taxon>
    </lineage>
</organism>
<name>A0A0G3EMF8_9BURK</name>
<reference evidence="2" key="1">
    <citation type="submission" date="2015-06" db="EMBL/GenBank/DDBJ databases">
        <authorList>
            <person name="Lim Y.L."/>
            <person name="Ee R."/>
            <person name="Yong D."/>
            <person name="How K.Y."/>
            <person name="Yin W.F."/>
            <person name="Chan K.G."/>
        </authorList>
    </citation>
    <scope>NUCLEOTIDE SEQUENCE [LARGE SCALE GENOMIC DNA]</scope>
    <source>
        <strain evidence="2">DSM 25325</strain>
    </source>
</reference>
<dbReference type="PANTHER" id="PTHR21192:SF2">
    <property type="entry name" value="NADH DEHYDROGENASE [UBIQUINONE] 1 ALPHA SUBCOMPLEX ASSEMBLY FACTOR 3"/>
    <property type="match status" value="1"/>
</dbReference>
<dbReference type="SUPFAM" id="SSF64076">
    <property type="entry name" value="MTH938-like"/>
    <property type="match status" value="1"/>
</dbReference>
<dbReference type="OrthoDB" id="9800373at2"/>
<proteinExistence type="predicted"/>
<dbReference type="PANTHER" id="PTHR21192">
    <property type="entry name" value="NUCLEAR PROTEIN E3-3"/>
    <property type="match status" value="1"/>
</dbReference>
<sequence length="128" mass="14096">MKLHQESLQANNAVTAYGPDYVDINKERFTHSVVVQPTGPVQAWPVNSFTALQPEHFAALLDGTPEVVIFGSGQRLRFPHPRLTSALTSVRIGVETMDFQAACRTYNILMAEGRKVTAVLLIENETSA</sequence>
<dbReference type="CDD" id="cd05560">
    <property type="entry name" value="Xcc1710_like"/>
    <property type="match status" value="1"/>
</dbReference>
<gene>
    <name evidence="1" type="ORF">ABW99_08635</name>
</gene>
<dbReference type="InterPro" id="IPR007523">
    <property type="entry name" value="NDUFAF3/AAMDC"/>
</dbReference>
<protein>
    <recommendedName>
        <fullName evidence="3">Xcc1710-like domain-containing protein</fullName>
    </recommendedName>
</protein>
<accession>A0A0G3EMF8</accession>
<dbReference type="PATRIC" id="fig|445709.3.peg.1848"/>
<dbReference type="Proteomes" id="UP000036700">
    <property type="component" value="Chromosome"/>
</dbReference>
<keyword evidence="2" id="KW-1185">Reference proteome</keyword>
<dbReference type="KEGG" id="ptx:ABW99_08635"/>
<dbReference type="EMBL" id="CP011568">
    <property type="protein sequence ID" value="AKJ68268.1"/>
    <property type="molecule type" value="Genomic_DNA"/>
</dbReference>
<evidence type="ECO:0000313" key="1">
    <source>
        <dbReference type="EMBL" id="AKJ68268.1"/>
    </source>
</evidence>
<evidence type="ECO:0000313" key="2">
    <source>
        <dbReference type="Proteomes" id="UP000036700"/>
    </source>
</evidence>
<dbReference type="AlphaFoldDB" id="A0A0G3EMF8"/>